<name>A0ABQ7B845_BRACR</name>
<keyword evidence="3" id="KW-1185">Reference proteome</keyword>
<comment type="caution">
    <text evidence="2">The sequence shown here is derived from an EMBL/GenBank/DDBJ whole genome shotgun (WGS) entry which is preliminary data.</text>
</comment>
<gene>
    <name evidence="2" type="ORF">DY000_02042394</name>
</gene>
<dbReference type="Proteomes" id="UP000266723">
    <property type="component" value="Unassembled WGS sequence"/>
</dbReference>
<dbReference type="EMBL" id="QGKV02001507">
    <property type="protein sequence ID" value="KAF3528434.1"/>
    <property type="molecule type" value="Genomic_DNA"/>
</dbReference>
<accession>A0ABQ7B845</accession>
<evidence type="ECO:0000313" key="2">
    <source>
        <dbReference type="EMBL" id="KAF3528434.1"/>
    </source>
</evidence>
<evidence type="ECO:0000256" key="1">
    <source>
        <dbReference type="SAM" id="MobiDB-lite"/>
    </source>
</evidence>
<reference evidence="2 3" key="1">
    <citation type="journal article" date="2020" name="BMC Genomics">
        <title>Intraspecific diversification of the crop wild relative Brassica cretica Lam. using demographic model selection.</title>
        <authorList>
            <person name="Kioukis A."/>
            <person name="Michalopoulou V.A."/>
            <person name="Briers L."/>
            <person name="Pirintsos S."/>
            <person name="Studholme D.J."/>
            <person name="Pavlidis P."/>
            <person name="Sarris P.F."/>
        </authorList>
    </citation>
    <scope>NUCLEOTIDE SEQUENCE [LARGE SCALE GENOMIC DNA]</scope>
    <source>
        <strain evidence="3">cv. PFS-1207/04</strain>
    </source>
</reference>
<organism evidence="2 3">
    <name type="scientific">Brassica cretica</name>
    <name type="common">Mustard</name>
    <dbReference type="NCBI Taxonomy" id="69181"/>
    <lineage>
        <taxon>Eukaryota</taxon>
        <taxon>Viridiplantae</taxon>
        <taxon>Streptophyta</taxon>
        <taxon>Embryophyta</taxon>
        <taxon>Tracheophyta</taxon>
        <taxon>Spermatophyta</taxon>
        <taxon>Magnoliopsida</taxon>
        <taxon>eudicotyledons</taxon>
        <taxon>Gunneridae</taxon>
        <taxon>Pentapetalae</taxon>
        <taxon>rosids</taxon>
        <taxon>malvids</taxon>
        <taxon>Brassicales</taxon>
        <taxon>Brassicaceae</taxon>
        <taxon>Brassiceae</taxon>
        <taxon>Brassica</taxon>
    </lineage>
</organism>
<protein>
    <submittedName>
        <fullName evidence="2">Uncharacterized protein</fullName>
    </submittedName>
</protein>
<evidence type="ECO:0000313" key="3">
    <source>
        <dbReference type="Proteomes" id="UP000266723"/>
    </source>
</evidence>
<proteinExistence type="predicted"/>
<sequence length="201" mass="23030">MISPRLSVSLLDDSAMNLLASRGVDLLEDENPPSLSRRLTAMKNHFTPLSGSELSSTKSKESKRRRFVKQDDYNEASVILVRNTVAWIKVDEEESSKQRIAFTGAIQLALMFVINRSDVELRKGLRVVELGSKERLSKKTMVDEKELSQFQKMWSLKKQDLEVKERLSKMKLLDSLIAKQEPLADYEEALKKKLIDELMTN</sequence>
<feature type="region of interest" description="Disordered" evidence="1">
    <location>
        <begin position="47"/>
        <end position="66"/>
    </location>
</feature>